<dbReference type="GO" id="GO:0050661">
    <property type="term" value="F:NADP binding"/>
    <property type="evidence" value="ECO:0007669"/>
    <property type="project" value="InterPro"/>
</dbReference>
<dbReference type="PROSITE" id="PS51257">
    <property type="entry name" value="PROKAR_LIPOPROTEIN"/>
    <property type="match status" value="1"/>
</dbReference>
<dbReference type="SUPFAM" id="SSF51905">
    <property type="entry name" value="FAD/NAD(P)-binding domain"/>
    <property type="match status" value="1"/>
</dbReference>
<dbReference type="Gene3D" id="3.50.50.60">
    <property type="entry name" value="FAD/NAD(P)-binding domain"/>
    <property type="match status" value="1"/>
</dbReference>
<evidence type="ECO:0000256" key="1">
    <source>
        <dbReference type="ARBA" id="ARBA00009183"/>
    </source>
</evidence>
<name>A0AAV8TNX3_9ROSI</name>
<accession>A0AAV8TNX3</accession>
<keyword evidence="2 5" id="KW-0285">Flavoprotein</keyword>
<comment type="similarity">
    <text evidence="1 5">Belongs to the FMO family.</text>
</comment>
<proteinExistence type="inferred from homology"/>
<dbReference type="EMBL" id="JAIWQS010000004">
    <property type="protein sequence ID" value="KAJ8767888.1"/>
    <property type="molecule type" value="Genomic_DNA"/>
</dbReference>
<evidence type="ECO:0000313" key="7">
    <source>
        <dbReference type="Proteomes" id="UP001159364"/>
    </source>
</evidence>
<evidence type="ECO:0000256" key="4">
    <source>
        <dbReference type="ARBA" id="ARBA00023002"/>
    </source>
</evidence>
<evidence type="ECO:0000256" key="3">
    <source>
        <dbReference type="ARBA" id="ARBA00022827"/>
    </source>
</evidence>
<dbReference type="Pfam" id="PF00743">
    <property type="entry name" value="FMO-like"/>
    <property type="match status" value="1"/>
</dbReference>
<keyword evidence="7" id="KW-1185">Reference proteome</keyword>
<evidence type="ECO:0000256" key="5">
    <source>
        <dbReference type="RuleBase" id="RU361177"/>
    </source>
</evidence>
<dbReference type="InterPro" id="IPR020946">
    <property type="entry name" value="Flavin_mOase-like"/>
</dbReference>
<comment type="caution">
    <text evidence="6">The sequence shown here is derived from an EMBL/GenBank/DDBJ whole genome shotgun (WGS) entry which is preliminary data.</text>
</comment>
<dbReference type="GO" id="GO:0004499">
    <property type="term" value="F:N,N-dimethylaniline monooxygenase activity"/>
    <property type="evidence" value="ECO:0007669"/>
    <property type="project" value="InterPro"/>
</dbReference>
<dbReference type="Proteomes" id="UP001159364">
    <property type="component" value="Linkage Group LG04"/>
</dbReference>
<keyword evidence="4 5" id="KW-0560">Oxidoreductase</keyword>
<dbReference type="InterPro" id="IPR050346">
    <property type="entry name" value="FMO-like"/>
</dbReference>
<gene>
    <name evidence="6" type="ORF">K2173_020828</name>
</gene>
<protein>
    <recommendedName>
        <fullName evidence="5">Flavin-containing monooxygenase</fullName>
        <ecNumber evidence="5">1.-.-.-</ecNumber>
    </recommendedName>
</protein>
<dbReference type="PANTHER" id="PTHR23023">
    <property type="entry name" value="DIMETHYLANILINE MONOOXYGENASE"/>
    <property type="match status" value="1"/>
</dbReference>
<evidence type="ECO:0000313" key="6">
    <source>
        <dbReference type="EMBL" id="KAJ8767888.1"/>
    </source>
</evidence>
<reference evidence="6 7" key="1">
    <citation type="submission" date="2021-09" db="EMBL/GenBank/DDBJ databases">
        <title>Genomic insights and catalytic innovation underlie evolution of tropane alkaloids biosynthesis.</title>
        <authorList>
            <person name="Wang Y.-J."/>
            <person name="Tian T."/>
            <person name="Huang J.-P."/>
            <person name="Huang S.-X."/>
        </authorList>
    </citation>
    <scope>NUCLEOTIDE SEQUENCE [LARGE SCALE GENOMIC DNA]</scope>
    <source>
        <strain evidence="6">KIB-2018</strain>
        <tissue evidence="6">Leaf</tissue>
    </source>
</reference>
<dbReference type="InterPro" id="IPR036188">
    <property type="entry name" value="FAD/NAD-bd_sf"/>
</dbReference>
<keyword evidence="5" id="KW-0503">Monooxygenase</keyword>
<organism evidence="6 7">
    <name type="scientific">Erythroxylum novogranatense</name>
    <dbReference type="NCBI Taxonomy" id="1862640"/>
    <lineage>
        <taxon>Eukaryota</taxon>
        <taxon>Viridiplantae</taxon>
        <taxon>Streptophyta</taxon>
        <taxon>Embryophyta</taxon>
        <taxon>Tracheophyta</taxon>
        <taxon>Spermatophyta</taxon>
        <taxon>Magnoliopsida</taxon>
        <taxon>eudicotyledons</taxon>
        <taxon>Gunneridae</taxon>
        <taxon>Pentapetalae</taxon>
        <taxon>rosids</taxon>
        <taxon>fabids</taxon>
        <taxon>Malpighiales</taxon>
        <taxon>Erythroxylaceae</taxon>
        <taxon>Erythroxylum</taxon>
    </lineage>
</organism>
<dbReference type="AlphaFoldDB" id="A0AAV8TNX3"/>
<evidence type="ECO:0000256" key="2">
    <source>
        <dbReference type="ARBA" id="ARBA00022630"/>
    </source>
</evidence>
<dbReference type="EC" id="1.-.-.-" evidence="5"/>
<dbReference type="GO" id="GO:0050660">
    <property type="term" value="F:flavin adenine dinucleotide binding"/>
    <property type="evidence" value="ECO:0007669"/>
    <property type="project" value="InterPro"/>
</dbReference>
<sequence length="448" mass="50496">MEKRVAMIGAGVSGLLACKYTLKKGFNPIIFQAEEAIGGIWNHTIASTNQQNTKGTYQFSDFPFPDTVKDSLPSHSDITDYLESCARHKVQLKVVGINYTGESHEEVESWLLWSLTAKTFRSKGRWHIRVQNVRSCNVQLIQITINIHPAGLPGLYSSHPNLAEFPPNHCPEVFNGKAIHSMNFSAMDSTSAAELIKKKTIKIIGSQKSALETPAECATANEVEYSCTLIQRTAHLFIPSEKTCGVNIGFLYLNRLLDCWRISKFVEFYLRWKFPLKYAAFLKTSLHKTKTARLCKEGLILEGESEPVELDIVSLASGYRGGQKLRDIFESQFFQDSIREKGLSTSTIPLYRQVIHPRIPQLGIRCQWLAHLLVGNFELPAITEMEKTVSTWENFMRTHTSGSRRACISNIHVWNNDHLRLGVQTQKKGTLFRPVSYGPRDCAGLNSS</sequence>
<keyword evidence="3 5" id="KW-0274">FAD</keyword>
<comment type="cofactor">
    <cofactor evidence="5">
        <name>FAD</name>
        <dbReference type="ChEBI" id="CHEBI:57692"/>
    </cofactor>
</comment>